<protein>
    <submittedName>
        <fullName evidence="9">Choline/glycine/proline betaine transport protein</fullName>
    </submittedName>
</protein>
<keyword evidence="5 8" id="KW-0812">Transmembrane</keyword>
<feature type="transmembrane region" description="Helical" evidence="8">
    <location>
        <begin position="192"/>
        <end position="214"/>
    </location>
</feature>
<feature type="transmembrane region" description="Helical" evidence="8">
    <location>
        <begin position="12"/>
        <end position="33"/>
    </location>
</feature>
<comment type="similarity">
    <text evidence="2">Belongs to the BCCT transporter (TC 2.A.15) family.</text>
</comment>
<name>A0A1G9K0D5_9GAMM</name>
<evidence type="ECO:0000313" key="10">
    <source>
        <dbReference type="Proteomes" id="UP000198654"/>
    </source>
</evidence>
<dbReference type="NCBIfam" id="NF007399">
    <property type="entry name" value="PRK09928.1"/>
    <property type="match status" value="1"/>
</dbReference>
<keyword evidence="6 8" id="KW-1133">Transmembrane helix</keyword>
<dbReference type="Pfam" id="PF02028">
    <property type="entry name" value="BCCT"/>
    <property type="match status" value="1"/>
</dbReference>
<dbReference type="RefSeq" id="WP_089727484.1">
    <property type="nucleotide sequence ID" value="NZ_FNGI01000003.1"/>
</dbReference>
<keyword evidence="7 8" id="KW-0472">Membrane</keyword>
<keyword evidence="10" id="KW-1185">Reference proteome</keyword>
<dbReference type="PROSITE" id="PS01303">
    <property type="entry name" value="BCCT"/>
    <property type="match status" value="1"/>
</dbReference>
<dbReference type="NCBIfam" id="TIGR00842">
    <property type="entry name" value="bcct"/>
    <property type="match status" value="1"/>
</dbReference>
<evidence type="ECO:0000256" key="4">
    <source>
        <dbReference type="ARBA" id="ARBA00022475"/>
    </source>
</evidence>
<feature type="transmembrane region" description="Helical" evidence="8">
    <location>
        <begin position="145"/>
        <end position="165"/>
    </location>
</feature>
<dbReference type="InterPro" id="IPR018093">
    <property type="entry name" value="BCCT_CS"/>
</dbReference>
<feature type="transmembrane region" description="Helical" evidence="8">
    <location>
        <begin position="411"/>
        <end position="431"/>
    </location>
</feature>
<feature type="transmembrane region" description="Helical" evidence="8">
    <location>
        <begin position="234"/>
        <end position="252"/>
    </location>
</feature>
<comment type="subcellular location">
    <subcellularLocation>
        <location evidence="1">Cell membrane</location>
        <topology evidence="1">Multi-pass membrane protein</topology>
    </subcellularLocation>
</comment>
<dbReference type="PANTHER" id="PTHR30047">
    <property type="entry name" value="HIGH-AFFINITY CHOLINE TRANSPORT PROTEIN-RELATED"/>
    <property type="match status" value="1"/>
</dbReference>
<evidence type="ECO:0000256" key="8">
    <source>
        <dbReference type="SAM" id="Phobius"/>
    </source>
</evidence>
<feature type="transmembrane region" description="Helical" evidence="8">
    <location>
        <begin position="94"/>
        <end position="114"/>
    </location>
</feature>
<dbReference type="EMBL" id="FNGI01000003">
    <property type="protein sequence ID" value="SDL43142.1"/>
    <property type="molecule type" value="Genomic_DNA"/>
</dbReference>
<dbReference type="OrthoDB" id="9775735at2"/>
<gene>
    <name evidence="9" type="ORF">SAMN05661010_01695</name>
</gene>
<feature type="transmembrane region" description="Helical" evidence="8">
    <location>
        <begin position="53"/>
        <end position="73"/>
    </location>
</feature>
<feature type="transmembrane region" description="Helical" evidence="8">
    <location>
        <begin position="323"/>
        <end position="340"/>
    </location>
</feature>
<keyword evidence="3" id="KW-0813">Transport</keyword>
<dbReference type="GO" id="GO:0005886">
    <property type="term" value="C:plasma membrane"/>
    <property type="evidence" value="ECO:0007669"/>
    <property type="project" value="UniProtKB-SubCell"/>
</dbReference>
<dbReference type="GO" id="GO:0022857">
    <property type="term" value="F:transmembrane transporter activity"/>
    <property type="evidence" value="ECO:0007669"/>
    <property type="project" value="InterPro"/>
</dbReference>
<evidence type="ECO:0000256" key="5">
    <source>
        <dbReference type="ARBA" id="ARBA00022692"/>
    </source>
</evidence>
<feature type="transmembrane region" description="Helical" evidence="8">
    <location>
        <begin position="264"/>
        <end position="288"/>
    </location>
</feature>
<reference evidence="9 10" key="1">
    <citation type="submission" date="2016-10" db="EMBL/GenBank/DDBJ databases">
        <authorList>
            <person name="de Groot N.N."/>
        </authorList>
    </citation>
    <scope>NUCLEOTIDE SEQUENCE [LARGE SCALE GENOMIC DNA]</scope>
    <source>
        <strain evidence="9 10">DSM 14789</strain>
    </source>
</reference>
<accession>A0A1G9K0D5</accession>
<feature type="transmembrane region" description="Helical" evidence="8">
    <location>
        <begin position="452"/>
        <end position="471"/>
    </location>
</feature>
<dbReference type="PANTHER" id="PTHR30047:SF7">
    <property type="entry name" value="HIGH-AFFINITY CHOLINE TRANSPORT PROTEIN"/>
    <property type="match status" value="1"/>
</dbReference>
<dbReference type="STRING" id="119000.SAMN05661010_01695"/>
<feature type="transmembrane region" description="Helical" evidence="8">
    <location>
        <begin position="352"/>
        <end position="371"/>
    </location>
</feature>
<evidence type="ECO:0000256" key="1">
    <source>
        <dbReference type="ARBA" id="ARBA00004651"/>
    </source>
</evidence>
<evidence type="ECO:0000256" key="3">
    <source>
        <dbReference type="ARBA" id="ARBA00022448"/>
    </source>
</evidence>
<dbReference type="AlphaFoldDB" id="A0A1G9K0D5"/>
<evidence type="ECO:0000256" key="7">
    <source>
        <dbReference type="ARBA" id="ARBA00023136"/>
    </source>
</evidence>
<dbReference type="Proteomes" id="UP000198654">
    <property type="component" value="Unassembled WGS sequence"/>
</dbReference>
<evidence type="ECO:0000256" key="2">
    <source>
        <dbReference type="ARBA" id="ARBA00005658"/>
    </source>
</evidence>
<organism evidence="9 10">
    <name type="scientific">Modicisalibacter muralis</name>
    <dbReference type="NCBI Taxonomy" id="119000"/>
    <lineage>
        <taxon>Bacteria</taxon>
        <taxon>Pseudomonadati</taxon>
        <taxon>Pseudomonadota</taxon>
        <taxon>Gammaproteobacteria</taxon>
        <taxon>Oceanospirillales</taxon>
        <taxon>Halomonadaceae</taxon>
        <taxon>Modicisalibacter</taxon>
    </lineage>
</organism>
<sequence>MTTTDKPSVAGINPPVFFGSAIVILGFVVFTVISPETAGNLFGHVQTWIIDTLGWFYLLAMGVYLLFSLYLALSRYGEIKLGPDHSEPEFSYSSWFAMLFSAGMGIGLMFYGVAEPVFHFTAPPVGEAGTSEAAREAMKLTFFHWGMHAWGVYAVVALALAYFSFRHGLPLRISSALYPLIGKRIHGPIGHAVDIFAVFGTMFGVATSLGLGVLQVNSGLNYLFDVPQDITVQIILIAIITAFATTSVVLGLDGGIRRISELNLGLALLLLLFVLAVGPTIFLLQSFIQNTGAYLSDVVDRTFNMYAYNLSDGPSSWLGGWTLFYWGWWIAWSPFVGMFIARVSRGRTIRQFVVGVLLVPVGFTFLWLTVFGDTALHLLLMENVQGLAEAVNADASVALFQFLENFPLSQISSLIATILVVTFFVTSSDSGSLVIDMLTSKDGDESPVWQRIFWAVSEGFVAMALLLAGGLSALQTASIASALPFSLILMFVAYGMLKALRIEGVKMSSMRSTVNTAPALSGVPNAWQRRVETLVSVPKKQHVERFLTETVIPAMHSVADELKSQGLDVRTREEEDRSYLEVSHGEEIDFIYGVRMRAYAAPSFAMAGVNRNIRTEKRKQFHAEVFLREGGQGYDLMGYTKEQVIGDVLDQYEKHMYFLHAVR</sequence>
<keyword evidence="4" id="KW-1003">Cell membrane</keyword>
<dbReference type="InterPro" id="IPR000060">
    <property type="entry name" value="BCCT_transptr"/>
</dbReference>
<evidence type="ECO:0000313" key="9">
    <source>
        <dbReference type="EMBL" id="SDL43142.1"/>
    </source>
</evidence>
<evidence type="ECO:0000256" key="6">
    <source>
        <dbReference type="ARBA" id="ARBA00022989"/>
    </source>
</evidence>
<feature type="transmembrane region" description="Helical" evidence="8">
    <location>
        <begin position="477"/>
        <end position="497"/>
    </location>
</feature>
<proteinExistence type="inferred from homology"/>